<dbReference type="InterPro" id="IPR004883">
    <property type="entry name" value="LOB"/>
</dbReference>
<evidence type="ECO:0000313" key="3">
    <source>
        <dbReference type="EMBL" id="KAK6120678.1"/>
    </source>
</evidence>
<reference evidence="3 4" key="1">
    <citation type="journal article" date="2021" name="Comput. Struct. Biotechnol. J.">
        <title>De novo genome assembly of the potent medicinal plant Rehmannia glutinosa using nanopore technology.</title>
        <authorList>
            <person name="Ma L."/>
            <person name="Dong C."/>
            <person name="Song C."/>
            <person name="Wang X."/>
            <person name="Zheng X."/>
            <person name="Niu Y."/>
            <person name="Chen S."/>
            <person name="Feng W."/>
        </authorList>
    </citation>
    <scope>NUCLEOTIDE SEQUENCE [LARGE SCALE GENOMIC DNA]</scope>
    <source>
        <strain evidence="3">DH-2019</strain>
    </source>
</reference>
<feature type="domain" description="LOB" evidence="2">
    <location>
        <begin position="8"/>
        <end position="109"/>
    </location>
</feature>
<evidence type="ECO:0000259" key="2">
    <source>
        <dbReference type="PROSITE" id="PS50891"/>
    </source>
</evidence>
<comment type="similarity">
    <text evidence="1">Belongs to the LOB domain-containing protein family.</text>
</comment>
<protein>
    <recommendedName>
        <fullName evidence="2">LOB domain-containing protein</fullName>
    </recommendedName>
</protein>
<organism evidence="3 4">
    <name type="scientific">Rehmannia glutinosa</name>
    <name type="common">Chinese foxglove</name>
    <dbReference type="NCBI Taxonomy" id="99300"/>
    <lineage>
        <taxon>Eukaryota</taxon>
        <taxon>Viridiplantae</taxon>
        <taxon>Streptophyta</taxon>
        <taxon>Embryophyta</taxon>
        <taxon>Tracheophyta</taxon>
        <taxon>Spermatophyta</taxon>
        <taxon>Magnoliopsida</taxon>
        <taxon>eudicotyledons</taxon>
        <taxon>Gunneridae</taxon>
        <taxon>Pentapetalae</taxon>
        <taxon>asterids</taxon>
        <taxon>lamiids</taxon>
        <taxon>Lamiales</taxon>
        <taxon>Orobanchaceae</taxon>
        <taxon>Rehmannieae</taxon>
        <taxon>Rehmannia</taxon>
    </lineage>
</organism>
<dbReference type="EMBL" id="JABTTQ020003037">
    <property type="protein sequence ID" value="KAK6120678.1"/>
    <property type="molecule type" value="Genomic_DNA"/>
</dbReference>
<dbReference type="PANTHER" id="PTHR31301:SF19">
    <property type="entry name" value="LOB DOMAIN-CONTAINING PROTEIN 2"/>
    <property type="match status" value="1"/>
</dbReference>
<dbReference type="Pfam" id="PF03195">
    <property type="entry name" value="LOB"/>
    <property type="match status" value="1"/>
</dbReference>
<dbReference type="PROSITE" id="PS50891">
    <property type="entry name" value="LOB"/>
    <property type="match status" value="1"/>
</dbReference>
<proteinExistence type="inferred from homology"/>
<gene>
    <name evidence="3" type="ORF">DH2020_045576</name>
</gene>
<evidence type="ECO:0000313" key="4">
    <source>
        <dbReference type="Proteomes" id="UP001318860"/>
    </source>
</evidence>
<dbReference type="Proteomes" id="UP001318860">
    <property type="component" value="Unassembled WGS sequence"/>
</dbReference>
<dbReference type="PANTHER" id="PTHR31301">
    <property type="entry name" value="LOB DOMAIN-CONTAINING PROTEIN 4-RELATED"/>
    <property type="match status" value="1"/>
</dbReference>
<evidence type="ECO:0000256" key="1">
    <source>
        <dbReference type="ARBA" id="ARBA00005474"/>
    </source>
</evidence>
<comment type="caution">
    <text evidence="3">The sequence shown here is derived from an EMBL/GenBank/DDBJ whole genome shotgun (WGS) entry which is preliminary data.</text>
</comment>
<accession>A0ABR0UEH1</accession>
<sequence>MQRSNGTSACASCKHQRKKCTEKCILAPFFPVEKAREFQAVHKVFGVSNVTKIITNLKEEDRKIAVDSLVWEAVCRQKDPVLGPYGDYRRLCEELRLYKSQYQQFIHQVPISQESIVYKAAAQGLMGWSNNNTKVMNNINVNGGGTNNISTINNFHSNGNSHVVDCCPFGYSSHHIQEIDDEKVRVERENGSALILPQQHLASGFNQQYILAGPYNAMGSKSMESTLWEGSS</sequence>
<name>A0ABR0UEH1_REHGL</name>
<keyword evidence="4" id="KW-1185">Reference proteome</keyword>